<evidence type="ECO:0000313" key="4">
    <source>
        <dbReference type="Proteomes" id="UP000478740"/>
    </source>
</evidence>
<dbReference type="InterPro" id="IPR036249">
    <property type="entry name" value="Thioredoxin-like_sf"/>
</dbReference>
<dbReference type="CDD" id="cd03178">
    <property type="entry name" value="GST_C_Ure2p_like"/>
    <property type="match status" value="1"/>
</dbReference>
<dbReference type="SUPFAM" id="SSF52833">
    <property type="entry name" value="Thioredoxin-like"/>
    <property type="match status" value="1"/>
</dbReference>
<dbReference type="Gene3D" id="3.40.30.10">
    <property type="entry name" value="Glutaredoxin"/>
    <property type="match status" value="1"/>
</dbReference>
<proteinExistence type="predicted"/>
<organism evidence="3 4">
    <name type="scientific">Paracoccus shanxieyensis</name>
    <dbReference type="NCBI Taxonomy" id="2675752"/>
    <lineage>
        <taxon>Bacteria</taxon>
        <taxon>Pseudomonadati</taxon>
        <taxon>Pseudomonadota</taxon>
        <taxon>Alphaproteobacteria</taxon>
        <taxon>Rhodobacterales</taxon>
        <taxon>Paracoccaceae</taxon>
        <taxon>Paracoccus</taxon>
    </lineage>
</organism>
<feature type="domain" description="GST N-terminal" evidence="1">
    <location>
        <begin position="18"/>
        <end position="106"/>
    </location>
</feature>
<dbReference type="RefSeq" id="WP_155042820.1">
    <property type="nucleotide sequence ID" value="NZ_WMIH01000001.1"/>
</dbReference>
<dbReference type="SFLD" id="SFLDG00358">
    <property type="entry name" value="Main_(cytGST)"/>
    <property type="match status" value="1"/>
</dbReference>
<dbReference type="Gene3D" id="1.20.1050.10">
    <property type="match status" value="1"/>
</dbReference>
<dbReference type="Proteomes" id="UP000478740">
    <property type="component" value="Unassembled WGS sequence"/>
</dbReference>
<gene>
    <name evidence="3" type="ORF">GL284_01210</name>
</gene>
<keyword evidence="4" id="KW-1185">Reference proteome</keyword>
<evidence type="ECO:0000313" key="3">
    <source>
        <dbReference type="EMBL" id="MTH62882.1"/>
    </source>
</evidence>
<dbReference type="AlphaFoldDB" id="A0A6L6IU86"/>
<dbReference type="PANTHER" id="PTHR44051">
    <property type="entry name" value="GLUTATHIONE S-TRANSFERASE-RELATED"/>
    <property type="match status" value="1"/>
</dbReference>
<dbReference type="SUPFAM" id="SSF47616">
    <property type="entry name" value="GST C-terminal domain-like"/>
    <property type="match status" value="1"/>
</dbReference>
<dbReference type="PROSITE" id="PS50404">
    <property type="entry name" value="GST_NTER"/>
    <property type="match status" value="1"/>
</dbReference>
<dbReference type="InterPro" id="IPR010987">
    <property type="entry name" value="Glutathione-S-Trfase_C-like"/>
</dbReference>
<reference evidence="3 4" key="1">
    <citation type="submission" date="2019-11" db="EMBL/GenBank/DDBJ databases">
        <authorList>
            <person name="Dong K."/>
        </authorList>
    </citation>
    <scope>NUCLEOTIDE SEQUENCE [LARGE SCALE GENOMIC DNA]</scope>
    <source>
        <strain evidence="3 4">DK608</strain>
    </source>
</reference>
<dbReference type="InterPro" id="IPR040079">
    <property type="entry name" value="Glutathione_S-Trfase"/>
</dbReference>
<dbReference type="InterPro" id="IPR004045">
    <property type="entry name" value="Glutathione_S-Trfase_N"/>
</dbReference>
<sequence length="233" mass="26217">MADLSDFAITRRWPPVRPDVIQLYTLNTPNGIKTSVMLEECGLAYDAHRISISDPEDQFTPEFLSLNPNNKIPAMIDPNGPGGQPIGLFETGAMLIYLGDKTGQFLPAEGAARYHTIQWLMWQMGGLGPMFGQVGYFHRYKGSEIEDPRPRTRYYNEARRILGVLDRQLDGRDWITGEYSIADMAVAPWLRTVRVNYQAEQETGMDGFANVQAYLERFLARPAVQRGIEVGAA</sequence>
<dbReference type="PANTHER" id="PTHR44051:SF19">
    <property type="entry name" value="DISULFIDE-BOND OXIDOREDUCTASE YFCG"/>
    <property type="match status" value="1"/>
</dbReference>
<protein>
    <submittedName>
        <fullName evidence="3">Glutathione S-transferase</fullName>
    </submittedName>
</protein>
<comment type="caution">
    <text evidence="3">The sequence shown here is derived from an EMBL/GenBank/DDBJ whole genome shotgun (WGS) entry which is preliminary data.</text>
</comment>
<dbReference type="EMBL" id="WMII01000001">
    <property type="protein sequence ID" value="MTH62882.1"/>
    <property type="molecule type" value="Genomic_DNA"/>
</dbReference>
<dbReference type="InterPro" id="IPR036282">
    <property type="entry name" value="Glutathione-S-Trfase_C_sf"/>
</dbReference>
<evidence type="ECO:0000259" key="2">
    <source>
        <dbReference type="PROSITE" id="PS50405"/>
    </source>
</evidence>
<dbReference type="PROSITE" id="PS50405">
    <property type="entry name" value="GST_CTER"/>
    <property type="match status" value="1"/>
</dbReference>
<accession>A0A6L6IU86</accession>
<evidence type="ECO:0000259" key="1">
    <source>
        <dbReference type="PROSITE" id="PS50404"/>
    </source>
</evidence>
<feature type="domain" description="GST C-terminal" evidence="2">
    <location>
        <begin position="109"/>
        <end position="233"/>
    </location>
</feature>
<dbReference type="SFLD" id="SFLDS00019">
    <property type="entry name" value="Glutathione_Transferase_(cytos"/>
    <property type="match status" value="1"/>
</dbReference>
<dbReference type="Pfam" id="PF13409">
    <property type="entry name" value="GST_N_2"/>
    <property type="match status" value="1"/>
</dbReference>
<name>A0A6L6IU86_9RHOB</name>
<dbReference type="Pfam" id="PF13410">
    <property type="entry name" value="GST_C_2"/>
    <property type="match status" value="1"/>
</dbReference>
<dbReference type="SFLD" id="SFLDG01151">
    <property type="entry name" value="Main.2:_Nu-like"/>
    <property type="match status" value="1"/>
</dbReference>
<dbReference type="CDD" id="cd03048">
    <property type="entry name" value="GST_N_Ure2p_like"/>
    <property type="match status" value="1"/>
</dbReference>